<dbReference type="SUPFAM" id="SSF47095">
    <property type="entry name" value="HMG-box"/>
    <property type="match status" value="1"/>
</dbReference>
<protein>
    <recommendedName>
        <fullName evidence="4">HMG box domain-containing protein</fullName>
    </recommendedName>
</protein>
<feature type="region of interest" description="Disordered" evidence="1">
    <location>
        <begin position="368"/>
        <end position="437"/>
    </location>
</feature>
<feature type="compositionally biased region" description="Low complexity" evidence="1">
    <location>
        <begin position="402"/>
        <end position="415"/>
    </location>
</feature>
<feature type="compositionally biased region" description="Polar residues" evidence="1">
    <location>
        <begin position="422"/>
        <end position="437"/>
    </location>
</feature>
<dbReference type="Gene3D" id="1.10.30.10">
    <property type="entry name" value="High mobility group box domain"/>
    <property type="match status" value="1"/>
</dbReference>
<evidence type="ECO:0008006" key="4">
    <source>
        <dbReference type="Google" id="ProtNLM"/>
    </source>
</evidence>
<organism evidence="2 3">
    <name type="scientific">Cerrena zonata</name>
    <dbReference type="NCBI Taxonomy" id="2478898"/>
    <lineage>
        <taxon>Eukaryota</taxon>
        <taxon>Fungi</taxon>
        <taxon>Dikarya</taxon>
        <taxon>Basidiomycota</taxon>
        <taxon>Agaricomycotina</taxon>
        <taxon>Agaricomycetes</taxon>
        <taxon>Polyporales</taxon>
        <taxon>Cerrenaceae</taxon>
        <taxon>Cerrena</taxon>
    </lineage>
</organism>
<evidence type="ECO:0000313" key="2">
    <source>
        <dbReference type="EMBL" id="KAK7696627.1"/>
    </source>
</evidence>
<dbReference type="InterPro" id="IPR036910">
    <property type="entry name" value="HMG_box_dom_sf"/>
</dbReference>
<keyword evidence="3" id="KW-1185">Reference proteome</keyword>
<gene>
    <name evidence="2" type="ORF">QCA50_001285</name>
</gene>
<evidence type="ECO:0000256" key="1">
    <source>
        <dbReference type="SAM" id="MobiDB-lite"/>
    </source>
</evidence>
<accession>A0AAW0H092</accession>
<sequence length="509" mass="55456">MARAQEVAARFPGTTVQHFHRQFHQIGRLQLKKCSPNPWNAFMRQARAQNNAFPPGERMTLTELSKDASERWKLIPPQDRIQTVNVEMSELQEKRAMRSKTAYNHPKQVFQDCQATLQGVRDVDLHGRTGVEVLLFTSRGHVRDWANAAVFSTNTRLQDFFKISTSLSVDDFAYHMEGFCIGGVAGAASSYATEILNLKQQVKTLINEGLAAIVSPRKAPRMVYINFKQNISHVHNIVIEGWPLDQFRSPGDFSNHDQLQQLYNAWSDGKAYWRHLTPAEITLREASDRALREQEEAARNQATLDSTLSSSLLPTPSSSLSSTPAMPPSEMLVPSQDSSVGPSPIPASVPSSGGVTFQSVLAVNGSGMIEMRTTTRGKRSGAGEKRKKSGDSAPNKKKKAKTSTQTSMTTSLTSANVAETIPPTTSPLAGSAPTHPQTSVVPRFTSASSHLLSSTSTQFVSYQCPPLPFDTPSPPPSLAPTFVSQPVVPLHGVASSGPVTSGTFSVFKL</sequence>
<proteinExistence type="predicted"/>
<name>A0AAW0H092_9APHY</name>
<feature type="compositionally biased region" description="Low complexity" evidence="1">
    <location>
        <begin position="303"/>
        <end position="324"/>
    </location>
</feature>
<feature type="region of interest" description="Disordered" evidence="1">
    <location>
        <begin position="292"/>
        <end position="354"/>
    </location>
</feature>
<dbReference type="EMBL" id="JASBNA010000001">
    <property type="protein sequence ID" value="KAK7696627.1"/>
    <property type="molecule type" value="Genomic_DNA"/>
</dbReference>
<reference evidence="2 3" key="1">
    <citation type="submission" date="2022-09" db="EMBL/GenBank/DDBJ databases">
        <authorList>
            <person name="Palmer J.M."/>
        </authorList>
    </citation>
    <scope>NUCLEOTIDE SEQUENCE [LARGE SCALE GENOMIC DNA]</scope>
    <source>
        <strain evidence="2 3">DSM 7382</strain>
    </source>
</reference>
<comment type="caution">
    <text evidence="2">The sequence shown here is derived from an EMBL/GenBank/DDBJ whole genome shotgun (WGS) entry which is preliminary data.</text>
</comment>
<evidence type="ECO:0000313" key="3">
    <source>
        <dbReference type="Proteomes" id="UP001385951"/>
    </source>
</evidence>
<dbReference type="AlphaFoldDB" id="A0AAW0H092"/>
<dbReference type="Proteomes" id="UP001385951">
    <property type="component" value="Unassembled WGS sequence"/>
</dbReference>